<dbReference type="AlphaFoldDB" id="A0A0B4ESW1"/>
<name>A0A0B4ESW1_9FUSO</name>
<evidence type="ECO:0000313" key="2">
    <source>
        <dbReference type="Proteomes" id="UP000031184"/>
    </source>
</evidence>
<proteinExistence type="predicted"/>
<organism evidence="1 2">
    <name type="scientific">Fusobacterium necrophorum subsp. funduliforme B35</name>
    <dbReference type="NCBI Taxonomy" id="1226633"/>
    <lineage>
        <taxon>Bacteria</taxon>
        <taxon>Fusobacteriati</taxon>
        <taxon>Fusobacteriota</taxon>
        <taxon>Fusobacteriia</taxon>
        <taxon>Fusobacteriales</taxon>
        <taxon>Fusobacteriaceae</taxon>
        <taxon>Fusobacterium</taxon>
    </lineage>
</organism>
<reference evidence="1 2" key="1">
    <citation type="submission" date="2013-08" db="EMBL/GenBank/DDBJ databases">
        <title>An opportunistic ruminal bacterium that causes liver abscesses in cattle.</title>
        <authorList>
            <person name="Benahmed F.H."/>
            <person name="Rasmussen M."/>
            <person name="Harbottle H."/>
            <person name="Soppet D."/>
            <person name="Nagaraja T.G."/>
            <person name="Davidson M."/>
        </authorList>
    </citation>
    <scope>NUCLEOTIDE SEQUENCE [LARGE SCALE GENOMIC DNA]</scope>
    <source>
        <strain evidence="1 2">B35</strain>
    </source>
</reference>
<dbReference type="PATRIC" id="fig|1226633.4.peg.333"/>
<dbReference type="EMBL" id="AUZI01000008">
    <property type="protein sequence ID" value="KID50125.1"/>
    <property type="molecule type" value="Genomic_DNA"/>
</dbReference>
<dbReference type="Proteomes" id="UP000031184">
    <property type="component" value="Unassembled WGS sequence"/>
</dbReference>
<accession>A0A0B4ESW1</accession>
<evidence type="ECO:0000313" key="1">
    <source>
        <dbReference type="EMBL" id="KID50125.1"/>
    </source>
</evidence>
<gene>
    <name evidence="1" type="ORF">C095_01670</name>
</gene>
<comment type="caution">
    <text evidence="1">The sequence shown here is derived from an EMBL/GenBank/DDBJ whole genome shotgun (WGS) entry which is preliminary data.</text>
</comment>
<protein>
    <submittedName>
        <fullName evidence="1">Uncharacterized protein</fullName>
    </submittedName>
</protein>
<sequence length="33" mass="4105">MKKIGKTMQSYFRLKREKLFFSRGRGKRTSYFK</sequence>